<evidence type="ECO:0000256" key="3">
    <source>
        <dbReference type="ARBA" id="ARBA00022985"/>
    </source>
</evidence>
<name>A0A1Y6B5V9_9BACT</name>
<dbReference type="PANTHER" id="PTHR42866:SF2">
    <property type="entry name" value="3-DEOXY-MANNO-OCTULOSONATE CYTIDYLYLTRANSFERASE, MITOCHONDRIAL"/>
    <property type="match status" value="1"/>
</dbReference>
<keyword evidence="2 4" id="KW-0548">Nucleotidyltransferase</keyword>
<evidence type="ECO:0000256" key="2">
    <source>
        <dbReference type="ARBA" id="ARBA00022695"/>
    </source>
</evidence>
<dbReference type="InterPro" id="IPR029044">
    <property type="entry name" value="Nucleotide-diphossugar_trans"/>
</dbReference>
<keyword evidence="3 4" id="KW-0448">Lipopolysaccharide biosynthesis</keyword>
<sequence length="243" mass="27321">MTNWNNWLIVVPARLKSSRLPEKPLQDLGGKALIVRVYQRLAPLASQGAKIVVATDHDSVMRVCQAESIPAVMTSASHESGTDRVFEVAKDHSRALVLNVQGDEPFVDLSDLERLASAMERQESPQMGTLIYRNQNLDEFHNPNIVKAVRSDQQVALYFSRSSIPHDRDGGFEGFWQHQGIYAYSQDTLRRFCELAPHPLEQQEKLEQLRALGHGIAILAVEAKHASIGIDTPEDLEEARERF</sequence>
<comment type="function">
    <text evidence="4">Activates KDO (a required 8-carbon sugar) for incorporation into bacterial lipopolysaccharide in Gram-negative bacteria.</text>
</comment>
<reference evidence="6" key="1">
    <citation type="submission" date="2017-04" db="EMBL/GenBank/DDBJ databases">
        <authorList>
            <person name="Varghese N."/>
            <person name="Submissions S."/>
        </authorList>
    </citation>
    <scope>NUCLEOTIDE SEQUENCE [LARGE SCALE GENOMIC DNA]</scope>
    <source>
        <strain evidence="6">RKEM611</strain>
    </source>
</reference>
<dbReference type="NCBIfam" id="NF009905">
    <property type="entry name" value="PRK13368.1"/>
    <property type="match status" value="1"/>
</dbReference>
<dbReference type="InterPro" id="IPR003329">
    <property type="entry name" value="Cytidylyl_trans"/>
</dbReference>
<dbReference type="UniPathway" id="UPA00358">
    <property type="reaction ID" value="UER00476"/>
</dbReference>
<comment type="catalytic activity">
    <reaction evidence="4">
        <text>3-deoxy-alpha-D-manno-oct-2-ulosonate + CTP = CMP-3-deoxy-beta-D-manno-octulosonate + diphosphate</text>
        <dbReference type="Rhea" id="RHEA:23448"/>
        <dbReference type="ChEBI" id="CHEBI:33019"/>
        <dbReference type="ChEBI" id="CHEBI:37563"/>
        <dbReference type="ChEBI" id="CHEBI:85986"/>
        <dbReference type="ChEBI" id="CHEBI:85987"/>
        <dbReference type="EC" id="2.7.7.38"/>
    </reaction>
</comment>
<evidence type="ECO:0000256" key="4">
    <source>
        <dbReference type="HAMAP-Rule" id="MF_00057"/>
    </source>
</evidence>
<dbReference type="InterPro" id="IPR004528">
    <property type="entry name" value="KdsB"/>
</dbReference>
<dbReference type="RefSeq" id="WP_132315625.1">
    <property type="nucleotide sequence ID" value="NZ_FWZT01000002.1"/>
</dbReference>
<keyword evidence="6" id="KW-1185">Reference proteome</keyword>
<evidence type="ECO:0000256" key="1">
    <source>
        <dbReference type="ARBA" id="ARBA00022679"/>
    </source>
</evidence>
<proteinExistence type="inferred from homology"/>
<comment type="pathway">
    <text evidence="4">Nucleotide-sugar biosynthesis; CMP-3-deoxy-D-manno-octulosonate biosynthesis; CMP-3-deoxy-D-manno-octulosonate from 3-deoxy-D-manno-octulosonate and CTP: step 1/1.</text>
</comment>
<dbReference type="EC" id="2.7.7.38" evidence="4"/>
<gene>
    <name evidence="4" type="primary">kdsB</name>
    <name evidence="5" type="ORF">SAMN06296036_10261</name>
</gene>
<dbReference type="STRING" id="1513793.SAMN06296036_10261"/>
<dbReference type="Proteomes" id="UP000192907">
    <property type="component" value="Unassembled WGS sequence"/>
</dbReference>
<evidence type="ECO:0000313" key="6">
    <source>
        <dbReference type="Proteomes" id="UP000192907"/>
    </source>
</evidence>
<evidence type="ECO:0000313" key="5">
    <source>
        <dbReference type="EMBL" id="SME93861.1"/>
    </source>
</evidence>
<dbReference type="Pfam" id="PF02348">
    <property type="entry name" value="CTP_transf_3"/>
    <property type="match status" value="1"/>
</dbReference>
<dbReference type="Gene3D" id="3.90.550.10">
    <property type="entry name" value="Spore Coat Polysaccharide Biosynthesis Protein SpsA, Chain A"/>
    <property type="match status" value="1"/>
</dbReference>
<dbReference type="HAMAP" id="MF_00057">
    <property type="entry name" value="KdsB"/>
    <property type="match status" value="1"/>
</dbReference>
<dbReference type="PANTHER" id="PTHR42866">
    <property type="entry name" value="3-DEOXY-MANNO-OCTULOSONATE CYTIDYLYLTRANSFERASE"/>
    <property type="match status" value="1"/>
</dbReference>
<dbReference type="OrthoDB" id="5295279at2"/>
<comment type="similarity">
    <text evidence="4">Belongs to the KdsB family.</text>
</comment>
<accession>A0A1Y6B5V9</accession>
<organism evidence="5 6">
    <name type="scientific">Pseudobacteriovorax antillogorgiicola</name>
    <dbReference type="NCBI Taxonomy" id="1513793"/>
    <lineage>
        <taxon>Bacteria</taxon>
        <taxon>Pseudomonadati</taxon>
        <taxon>Bdellovibrionota</taxon>
        <taxon>Oligoflexia</taxon>
        <taxon>Oligoflexales</taxon>
        <taxon>Pseudobacteriovoracaceae</taxon>
        <taxon>Pseudobacteriovorax</taxon>
    </lineage>
</organism>
<protein>
    <recommendedName>
        <fullName evidence="4">3-deoxy-manno-octulosonate cytidylyltransferase</fullName>
        <ecNumber evidence="4">2.7.7.38</ecNumber>
    </recommendedName>
    <alternativeName>
        <fullName evidence="4">CMP-2-keto-3-deoxyoctulosonic acid synthase</fullName>
        <shortName evidence="4">CKS</shortName>
        <shortName evidence="4">CMP-KDO synthase</shortName>
    </alternativeName>
</protein>
<dbReference type="NCBIfam" id="TIGR00466">
    <property type="entry name" value="kdsB"/>
    <property type="match status" value="1"/>
</dbReference>
<dbReference type="GO" id="GO:0005829">
    <property type="term" value="C:cytosol"/>
    <property type="evidence" value="ECO:0007669"/>
    <property type="project" value="TreeGrafter"/>
</dbReference>
<dbReference type="NCBIfam" id="NF003952">
    <property type="entry name" value="PRK05450.1-5"/>
    <property type="match status" value="1"/>
</dbReference>
<keyword evidence="4" id="KW-0963">Cytoplasm</keyword>
<dbReference type="EMBL" id="FWZT01000002">
    <property type="protein sequence ID" value="SME93861.1"/>
    <property type="molecule type" value="Genomic_DNA"/>
</dbReference>
<dbReference type="GO" id="GO:0033468">
    <property type="term" value="P:CMP-keto-3-deoxy-D-manno-octulosonic acid biosynthetic process"/>
    <property type="evidence" value="ECO:0007669"/>
    <property type="project" value="UniProtKB-UniRule"/>
</dbReference>
<dbReference type="SUPFAM" id="SSF53448">
    <property type="entry name" value="Nucleotide-diphospho-sugar transferases"/>
    <property type="match status" value="1"/>
</dbReference>
<dbReference type="CDD" id="cd02517">
    <property type="entry name" value="CMP-KDO-Synthetase"/>
    <property type="match status" value="1"/>
</dbReference>
<dbReference type="GO" id="GO:0008690">
    <property type="term" value="F:3-deoxy-manno-octulosonate cytidylyltransferase activity"/>
    <property type="evidence" value="ECO:0007669"/>
    <property type="project" value="UniProtKB-UniRule"/>
</dbReference>
<dbReference type="AlphaFoldDB" id="A0A1Y6B5V9"/>
<dbReference type="GO" id="GO:0009103">
    <property type="term" value="P:lipopolysaccharide biosynthetic process"/>
    <property type="evidence" value="ECO:0007669"/>
    <property type="project" value="UniProtKB-UniRule"/>
</dbReference>
<comment type="subcellular location">
    <subcellularLocation>
        <location evidence="4">Cytoplasm</location>
    </subcellularLocation>
</comment>
<keyword evidence="1 4" id="KW-0808">Transferase</keyword>